<gene>
    <name evidence="1" type="ORF">BELL_0051g00040</name>
</gene>
<organism evidence="1 2">
    <name type="scientific">Botrytis elliptica</name>
    <dbReference type="NCBI Taxonomy" id="278938"/>
    <lineage>
        <taxon>Eukaryota</taxon>
        <taxon>Fungi</taxon>
        <taxon>Dikarya</taxon>
        <taxon>Ascomycota</taxon>
        <taxon>Pezizomycotina</taxon>
        <taxon>Leotiomycetes</taxon>
        <taxon>Helotiales</taxon>
        <taxon>Sclerotiniaceae</taxon>
        <taxon>Botrytis</taxon>
    </lineage>
</organism>
<keyword evidence="2" id="KW-1185">Reference proteome</keyword>
<name>A0A4Z1K5T8_9HELO</name>
<dbReference type="AlphaFoldDB" id="A0A4Z1K5T8"/>
<evidence type="ECO:0000313" key="2">
    <source>
        <dbReference type="Proteomes" id="UP000297229"/>
    </source>
</evidence>
<dbReference type="EMBL" id="PQXM01000051">
    <property type="protein sequence ID" value="TGO78862.1"/>
    <property type="molecule type" value="Genomic_DNA"/>
</dbReference>
<dbReference type="Proteomes" id="UP000297229">
    <property type="component" value="Unassembled WGS sequence"/>
</dbReference>
<sequence>MARDYEAKLKLQIVADSLTKATSAARLMIPPVCLIREDDRGTPVSLQEIMIAAQTLVRVMNEERVFCGQNSSFKSPGCTAGFSRRAAGEEFDTAETWISLILKLAQYPGKLTILRFQKNTKD</sequence>
<protein>
    <submittedName>
        <fullName evidence="1">Uncharacterized protein</fullName>
    </submittedName>
</protein>
<accession>A0A4Z1K5T8</accession>
<comment type="caution">
    <text evidence="1">The sequence shown here is derived from an EMBL/GenBank/DDBJ whole genome shotgun (WGS) entry which is preliminary data.</text>
</comment>
<evidence type="ECO:0000313" key="1">
    <source>
        <dbReference type="EMBL" id="TGO78862.1"/>
    </source>
</evidence>
<reference evidence="1 2" key="1">
    <citation type="submission" date="2017-12" db="EMBL/GenBank/DDBJ databases">
        <title>Comparative genomics of Botrytis spp.</title>
        <authorList>
            <person name="Valero-Jimenez C.A."/>
            <person name="Tapia P."/>
            <person name="Veloso J."/>
            <person name="Silva-Moreno E."/>
            <person name="Staats M."/>
            <person name="Valdes J.H."/>
            <person name="Van Kan J.A.L."/>
        </authorList>
    </citation>
    <scope>NUCLEOTIDE SEQUENCE [LARGE SCALE GENOMIC DNA]</scope>
    <source>
        <strain evidence="1 2">Be9601</strain>
    </source>
</reference>
<proteinExistence type="predicted"/>